<organism evidence="3 4">
    <name type="scientific">Intrasporangium chromatireducens Q5-1</name>
    <dbReference type="NCBI Taxonomy" id="584657"/>
    <lineage>
        <taxon>Bacteria</taxon>
        <taxon>Bacillati</taxon>
        <taxon>Actinomycetota</taxon>
        <taxon>Actinomycetes</taxon>
        <taxon>Micrococcales</taxon>
        <taxon>Intrasporangiaceae</taxon>
        <taxon>Intrasporangium</taxon>
    </lineage>
</organism>
<dbReference type="Pfam" id="PF13548">
    <property type="entry name" value="DUF4126"/>
    <property type="match status" value="1"/>
</dbReference>
<name>W9GNG5_9MICO</name>
<dbReference type="EMBL" id="AWQS01000040">
    <property type="protein sequence ID" value="EWT06607.1"/>
    <property type="molecule type" value="Genomic_DNA"/>
</dbReference>
<keyword evidence="1" id="KW-1133">Transmembrane helix</keyword>
<evidence type="ECO:0000256" key="1">
    <source>
        <dbReference type="SAM" id="Phobius"/>
    </source>
</evidence>
<keyword evidence="1" id="KW-0472">Membrane</keyword>
<keyword evidence="4" id="KW-1185">Reference proteome</keyword>
<comment type="caution">
    <text evidence="3">The sequence shown here is derived from an EMBL/GenBank/DDBJ whole genome shotgun (WGS) entry which is preliminary data.</text>
</comment>
<feature type="transmembrane region" description="Helical" evidence="1">
    <location>
        <begin position="42"/>
        <end position="63"/>
    </location>
</feature>
<dbReference type="PATRIC" id="fig|584657.3.peg.1451"/>
<feature type="transmembrane region" description="Helical" evidence="1">
    <location>
        <begin position="154"/>
        <end position="179"/>
    </location>
</feature>
<dbReference type="RefSeq" id="WP_034715122.1">
    <property type="nucleotide sequence ID" value="NZ_AWQS01000040.1"/>
</dbReference>
<sequence>MIAALTGMGLSAAAGLNAYIPFLVVALLARFTDVLTLPAGFAWIESWWAIGIGAMLLLAEVVLDKVPAVDTVNDAIQSFIRPSMGGLVFAATSAADQLDRSAWMADHPWVGVVLGVVVSGLVHTGKTAARPVVNVGTLGIGGPVVSTVEDGASVGLSLIAIFLPVLVVVALLLLAWGLWRTWRAVRRLRERRPTQARLRRGATPPAP</sequence>
<keyword evidence="1" id="KW-0812">Transmembrane</keyword>
<protein>
    <submittedName>
        <fullName evidence="3">Membrane protein</fullName>
    </submittedName>
</protein>
<feature type="domain" description="DUF4126" evidence="2">
    <location>
        <begin position="5"/>
        <end position="183"/>
    </location>
</feature>
<accession>W9GNG5</accession>
<dbReference type="OrthoDB" id="161516at2"/>
<evidence type="ECO:0000313" key="4">
    <source>
        <dbReference type="Proteomes" id="UP000019494"/>
    </source>
</evidence>
<evidence type="ECO:0000259" key="2">
    <source>
        <dbReference type="Pfam" id="PF13548"/>
    </source>
</evidence>
<reference evidence="4" key="1">
    <citation type="submission" date="2013-08" db="EMBL/GenBank/DDBJ databases">
        <title>Intrasporangium oryzae NRRL B-24470.</title>
        <authorList>
            <person name="Liu H."/>
            <person name="Wang G."/>
        </authorList>
    </citation>
    <scope>NUCLEOTIDE SEQUENCE [LARGE SCALE GENOMIC DNA]</scope>
    <source>
        <strain evidence="4">Q5-1</strain>
    </source>
</reference>
<dbReference type="Proteomes" id="UP000019494">
    <property type="component" value="Unassembled WGS sequence"/>
</dbReference>
<dbReference type="InterPro" id="IPR025196">
    <property type="entry name" value="DUF4126"/>
</dbReference>
<gene>
    <name evidence="3" type="ORF">N864_18825</name>
</gene>
<proteinExistence type="predicted"/>
<evidence type="ECO:0000313" key="3">
    <source>
        <dbReference type="EMBL" id="EWT06607.1"/>
    </source>
</evidence>
<feature type="transmembrane region" description="Helical" evidence="1">
    <location>
        <begin position="107"/>
        <end position="124"/>
    </location>
</feature>
<dbReference type="AlphaFoldDB" id="W9GNG5"/>